<gene>
    <name evidence="1" type="ORF">SAMN05660862_3750</name>
</gene>
<evidence type="ECO:0000313" key="1">
    <source>
        <dbReference type="EMBL" id="SMG50160.1"/>
    </source>
</evidence>
<dbReference type="AlphaFoldDB" id="A0A1X7L8U1"/>
<dbReference type="EMBL" id="FXAU01000008">
    <property type="protein sequence ID" value="SMG50160.1"/>
    <property type="molecule type" value="Genomic_DNA"/>
</dbReference>
<organism evidence="1 2">
    <name type="scientific">Sphingobacterium psychroaquaticum</name>
    <dbReference type="NCBI Taxonomy" id="561061"/>
    <lineage>
        <taxon>Bacteria</taxon>
        <taxon>Pseudomonadati</taxon>
        <taxon>Bacteroidota</taxon>
        <taxon>Sphingobacteriia</taxon>
        <taxon>Sphingobacteriales</taxon>
        <taxon>Sphingobacteriaceae</taxon>
        <taxon>Sphingobacterium</taxon>
    </lineage>
</organism>
<dbReference type="STRING" id="561061.SAMN05660862_3750"/>
<name>A0A1X7L8U1_9SPHI</name>
<reference evidence="1 2" key="1">
    <citation type="submission" date="2017-04" db="EMBL/GenBank/DDBJ databases">
        <authorList>
            <person name="Afonso C.L."/>
            <person name="Miller P.J."/>
            <person name="Scott M.A."/>
            <person name="Spackman E."/>
            <person name="Goraichik I."/>
            <person name="Dimitrov K.M."/>
            <person name="Suarez D.L."/>
            <person name="Swayne D.E."/>
        </authorList>
    </citation>
    <scope>NUCLEOTIDE SEQUENCE [LARGE SCALE GENOMIC DNA]</scope>
    <source>
        <strain evidence="1 2">DSM 22418</strain>
    </source>
</reference>
<dbReference type="Proteomes" id="UP000192980">
    <property type="component" value="Unassembled WGS sequence"/>
</dbReference>
<proteinExistence type="predicted"/>
<dbReference type="InterPro" id="IPR025665">
    <property type="entry name" value="Beta-barrel_OMP_2"/>
</dbReference>
<dbReference type="Pfam" id="PF13568">
    <property type="entry name" value="OMP_b-brl_2"/>
    <property type="match status" value="1"/>
</dbReference>
<protein>
    <submittedName>
        <fullName evidence="1">Outer membrane protein beta-barrel domain-containing protein</fullName>
    </submittedName>
</protein>
<dbReference type="RefSeq" id="WP_085474430.1">
    <property type="nucleotide sequence ID" value="NZ_CP038029.1"/>
</dbReference>
<accession>A0A1X7L8U1</accession>
<evidence type="ECO:0000313" key="2">
    <source>
        <dbReference type="Proteomes" id="UP000192980"/>
    </source>
</evidence>
<keyword evidence="2" id="KW-1185">Reference proteome</keyword>
<sequence length="209" mass="21790">MRNLFLTSSFLFLLFGGAVSAQTTFGVRAGLNLPKLQITADGSAASYTSDAAANFYLGGYANLPVGGNFAVQPGVTLQRKGGKFKTDGVVEFPGGKGTITFTSIEVPVNLVYTIPVANSGAFLINAGPYVGVNVSAKAKAGNVSEKLELGSNEEQASRLDYGLNFGGGYQLVNGLTINVGYGLGLQNLLNVDAVQMKNRVWSVGLGFSF</sequence>
<dbReference type="OrthoDB" id="1150878at2"/>